<accession>A0A0Q0CYY6</accession>
<dbReference type="InterPro" id="IPR011116">
    <property type="entry name" value="SecA_Wing/Scaffold"/>
</dbReference>
<keyword evidence="4 16" id="KW-1003">Cell membrane</keyword>
<dbReference type="InterPro" id="IPR036266">
    <property type="entry name" value="SecA_Wing/Scaffold_sf"/>
</dbReference>
<dbReference type="GO" id="GO:0005829">
    <property type="term" value="C:cytosol"/>
    <property type="evidence" value="ECO:0007669"/>
    <property type="project" value="TreeGrafter"/>
</dbReference>
<dbReference type="SUPFAM" id="SSF81767">
    <property type="entry name" value="Pre-protein crosslinking domain of SecA"/>
    <property type="match status" value="1"/>
</dbReference>
<dbReference type="PROSITE" id="PS51196">
    <property type="entry name" value="SECA_MOTOR_DEAD"/>
    <property type="match status" value="1"/>
</dbReference>
<reference evidence="22 24" key="1">
    <citation type="submission" date="2015-09" db="EMBL/GenBank/DDBJ databases">
        <title>Genome announcement of multiple Pseudomonas syringae strains.</title>
        <authorList>
            <person name="Thakur S."/>
            <person name="Wang P.W."/>
            <person name="Gong Y."/>
            <person name="Weir B.S."/>
            <person name="Guttman D.S."/>
        </authorList>
    </citation>
    <scope>NUCLEOTIDE SEQUENCE [LARGE SCALE GENOMIC DNA]</scope>
    <source>
        <strain evidence="22 24">ICMP3962</strain>
    </source>
</reference>
<comment type="caution">
    <text evidence="22">The sequence shown here is derived from an EMBL/GenBank/DDBJ whole genome shotgun (WGS) entry which is preliminary data.</text>
</comment>
<dbReference type="InterPro" id="IPR014018">
    <property type="entry name" value="SecA_motor_DEAD"/>
</dbReference>
<dbReference type="GO" id="GO:0008564">
    <property type="term" value="F:protein-exporting ATPase activity"/>
    <property type="evidence" value="ECO:0007669"/>
    <property type="project" value="UniProtKB-EC"/>
</dbReference>
<evidence type="ECO:0000256" key="12">
    <source>
        <dbReference type="ARBA" id="ARBA00022967"/>
    </source>
</evidence>
<dbReference type="GO" id="GO:0046872">
    <property type="term" value="F:metal ion binding"/>
    <property type="evidence" value="ECO:0007669"/>
    <property type="project" value="UniProtKB-KW"/>
</dbReference>
<evidence type="ECO:0000256" key="16">
    <source>
        <dbReference type="HAMAP-Rule" id="MF_01382"/>
    </source>
</evidence>
<dbReference type="InterPro" id="IPR014001">
    <property type="entry name" value="Helicase_ATP-bd"/>
</dbReference>
<keyword evidence="6" id="KW-0997">Cell inner membrane</keyword>
<evidence type="ECO:0000259" key="21">
    <source>
        <dbReference type="PROSITE" id="PS51196"/>
    </source>
</evidence>
<name>A0A0Q0CYY6_PSEA0</name>
<dbReference type="CDD" id="cd18803">
    <property type="entry name" value="SF2_C_secA"/>
    <property type="match status" value="1"/>
</dbReference>
<keyword evidence="8 16" id="KW-0547">Nucleotide-binding</keyword>
<keyword evidence="5 16" id="KW-0963">Cytoplasm</keyword>
<dbReference type="GO" id="GO:0017038">
    <property type="term" value="P:protein import"/>
    <property type="evidence" value="ECO:0007669"/>
    <property type="project" value="InterPro"/>
</dbReference>
<dbReference type="EMBL" id="RBRS01000043">
    <property type="protein sequence ID" value="RMR24324.1"/>
    <property type="molecule type" value="Genomic_DNA"/>
</dbReference>
<dbReference type="InterPro" id="IPR011130">
    <property type="entry name" value="SecA_preprotein_X-link_dom"/>
</dbReference>
<dbReference type="Proteomes" id="UP000050266">
    <property type="component" value="Unassembled WGS sequence"/>
</dbReference>
<keyword evidence="3 16" id="KW-0813">Transport</keyword>
<dbReference type="InterPro" id="IPR004027">
    <property type="entry name" value="SEC_C_motif"/>
</dbReference>
<dbReference type="Gene3D" id="3.40.50.300">
    <property type="entry name" value="P-loop containing nucleotide triphosphate hydrolases"/>
    <property type="match status" value="2"/>
</dbReference>
<dbReference type="GO" id="GO:0043952">
    <property type="term" value="P:protein transport by the Sec complex"/>
    <property type="evidence" value="ECO:0007669"/>
    <property type="project" value="TreeGrafter"/>
</dbReference>
<evidence type="ECO:0000256" key="4">
    <source>
        <dbReference type="ARBA" id="ARBA00022475"/>
    </source>
</evidence>
<evidence type="ECO:0000256" key="6">
    <source>
        <dbReference type="ARBA" id="ARBA00022519"/>
    </source>
</evidence>
<evidence type="ECO:0000256" key="10">
    <source>
        <dbReference type="ARBA" id="ARBA00022840"/>
    </source>
</evidence>
<organism evidence="22 24">
    <name type="scientific">Pseudomonas amygdali pv. ulmi</name>
    <dbReference type="NCBI Taxonomy" id="251720"/>
    <lineage>
        <taxon>Bacteria</taxon>
        <taxon>Pseudomonadati</taxon>
        <taxon>Pseudomonadota</taxon>
        <taxon>Gammaproteobacteria</taxon>
        <taxon>Pseudomonadales</taxon>
        <taxon>Pseudomonadaceae</taxon>
        <taxon>Pseudomonas</taxon>
        <taxon>Pseudomonas amygdali</taxon>
    </lineage>
</organism>
<dbReference type="SUPFAM" id="SSF52540">
    <property type="entry name" value="P-loop containing nucleoside triphosphate hydrolases"/>
    <property type="match status" value="2"/>
</dbReference>
<dbReference type="AlphaFoldDB" id="A0A0Q0CYY6"/>
<keyword evidence="11 16" id="KW-0653">Protein transport</keyword>
<dbReference type="NCBIfam" id="NF009538">
    <property type="entry name" value="PRK12904.1"/>
    <property type="match status" value="1"/>
</dbReference>
<feature type="binding site" evidence="16">
    <location>
        <begin position="151"/>
        <end position="155"/>
    </location>
    <ligand>
        <name>ATP</name>
        <dbReference type="ChEBI" id="CHEBI:30616"/>
    </ligand>
</feature>
<dbReference type="Proteomes" id="UP000271097">
    <property type="component" value="Unassembled WGS sequence"/>
</dbReference>
<dbReference type="Pfam" id="PF01043">
    <property type="entry name" value="SecA_PP_bind"/>
    <property type="match status" value="1"/>
</dbReference>
<dbReference type="Pfam" id="PF07517">
    <property type="entry name" value="SecA_DEAD"/>
    <property type="match status" value="1"/>
</dbReference>
<dbReference type="GO" id="GO:0006605">
    <property type="term" value="P:protein targeting"/>
    <property type="evidence" value="ECO:0007669"/>
    <property type="project" value="UniProtKB-UniRule"/>
</dbReference>
<dbReference type="SMART" id="SM00958">
    <property type="entry name" value="SecA_PP_bind"/>
    <property type="match status" value="1"/>
</dbReference>
<evidence type="ECO:0000313" key="23">
    <source>
        <dbReference type="EMBL" id="RMR24324.1"/>
    </source>
</evidence>
<dbReference type="Pfam" id="PF02810">
    <property type="entry name" value="SEC-C"/>
    <property type="match status" value="1"/>
</dbReference>
<evidence type="ECO:0000256" key="13">
    <source>
        <dbReference type="ARBA" id="ARBA00023010"/>
    </source>
</evidence>
<evidence type="ECO:0000256" key="3">
    <source>
        <dbReference type="ARBA" id="ARBA00022448"/>
    </source>
</evidence>
<dbReference type="InterPro" id="IPR036670">
    <property type="entry name" value="SecA_X-link_sf"/>
</dbReference>
<dbReference type="NCBIfam" id="TIGR00963">
    <property type="entry name" value="secA"/>
    <property type="match status" value="1"/>
</dbReference>
<dbReference type="InterPro" id="IPR000185">
    <property type="entry name" value="SecA"/>
</dbReference>
<gene>
    <name evidence="16" type="primary">secA</name>
    <name evidence="22" type="ORF">ALO41_05633</name>
    <name evidence="23" type="ORF">ALP90_05072</name>
</gene>
<dbReference type="EMBL" id="LJRQ01000126">
    <property type="protein sequence ID" value="KPZ14678.1"/>
    <property type="molecule type" value="Genomic_DNA"/>
</dbReference>
<keyword evidence="9" id="KW-0862">Zinc</keyword>
<evidence type="ECO:0000313" key="24">
    <source>
        <dbReference type="Proteomes" id="UP000050266"/>
    </source>
</evidence>
<reference evidence="23 25" key="2">
    <citation type="submission" date="2018-08" db="EMBL/GenBank/DDBJ databases">
        <title>Recombination of ecologically and evolutionarily significant loci maintains genetic cohesion in the Pseudomonas syringae species complex.</title>
        <authorList>
            <person name="Dillon M."/>
            <person name="Thakur S."/>
            <person name="Almeida R.N.D."/>
            <person name="Weir B.S."/>
            <person name="Guttman D.S."/>
        </authorList>
    </citation>
    <scope>NUCLEOTIDE SEQUENCE [LARGE SCALE GENOMIC DNA]</scope>
    <source>
        <strain evidence="23 25">ICMP 5931</strain>
    </source>
</reference>
<dbReference type="InterPro" id="IPR027417">
    <property type="entry name" value="P-loop_NTPase"/>
</dbReference>
<feature type="domain" description="SecA family profile" evidence="21">
    <location>
        <begin position="49"/>
        <end position="665"/>
    </location>
</feature>
<keyword evidence="7" id="KW-0479">Metal-binding</keyword>
<dbReference type="HAMAP" id="MF_01382">
    <property type="entry name" value="SecA"/>
    <property type="match status" value="1"/>
</dbReference>
<dbReference type="SMART" id="SM00957">
    <property type="entry name" value="SecA_DEAD"/>
    <property type="match status" value="1"/>
</dbReference>
<comment type="catalytic activity">
    <reaction evidence="15 16">
        <text>ATP + H2O + cellular proteinSide 1 = ADP + phosphate + cellular proteinSide 2.</text>
        <dbReference type="EC" id="7.4.2.8"/>
    </reaction>
</comment>
<dbReference type="PANTHER" id="PTHR30612:SF0">
    <property type="entry name" value="CHLOROPLAST PROTEIN-TRANSPORTING ATPASE"/>
    <property type="match status" value="1"/>
</dbReference>
<evidence type="ECO:0000256" key="2">
    <source>
        <dbReference type="ARBA" id="ARBA00007650"/>
    </source>
</evidence>
<evidence type="ECO:0000259" key="20">
    <source>
        <dbReference type="PROSITE" id="PS51194"/>
    </source>
</evidence>
<comment type="similarity">
    <text evidence="2 16 17">Belongs to the SecA family.</text>
</comment>
<dbReference type="Pfam" id="PF21090">
    <property type="entry name" value="P-loop_SecA"/>
    <property type="match status" value="1"/>
</dbReference>
<feature type="binding site" evidence="16">
    <location>
        <position position="558"/>
    </location>
    <ligand>
        <name>ATP</name>
        <dbReference type="ChEBI" id="CHEBI:30616"/>
    </ligand>
</feature>
<feature type="domain" description="Helicase ATP-binding" evidence="19">
    <location>
        <begin position="135"/>
        <end position="293"/>
    </location>
</feature>
<evidence type="ECO:0000256" key="8">
    <source>
        <dbReference type="ARBA" id="ARBA00022741"/>
    </source>
</evidence>
<evidence type="ECO:0000256" key="5">
    <source>
        <dbReference type="ARBA" id="ARBA00022490"/>
    </source>
</evidence>
<dbReference type="GO" id="GO:0005886">
    <property type="term" value="C:plasma membrane"/>
    <property type="evidence" value="ECO:0007669"/>
    <property type="project" value="UniProtKB-SubCell"/>
</dbReference>
<evidence type="ECO:0000259" key="19">
    <source>
        <dbReference type="PROSITE" id="PS51192"/>
    </source>
</evidence>
<dbReference type="FunFam" id="1.10.3060.10:FF:000003">
    <property type="entry name" value="Protein translocase subunit SecA"/>
    <property type="match status" value="1"/>
</dbReference>
<evidence type="ECO:0000256" key="1">
    <source>
        <dbReference type="ARBA" id="ARBA00001947"/>
    </source>
</evidence>
<dbReference type="InterPro" id="IPR044722">
    <property type="entry name" value="SecA_SF2_C"/>
</dbReference>
<evidence type="ECO:0000256" key="11">
    <source>
        <dbReference type="ARBA" id="ARBA00022927"/>
    </source>
</evidence>
<dbReference type="Gene3D" id="3.90.1440.10">
    <property type="entry name" value="SecA, preprotein cross-linking domain"/>
    <property type="match status" value="1"/>
</dbReference>
<evidence type="ECO:0000313" key="22">
    <source>
        <dbReference type="EMBL" id="KPZ14678.1"/>
    </source>
</evidence>
<comment type="subunit">
    <text evidence="16">Monomer and homodimer. Part of the essential Sec protein translocation apparatus which comprises SecA, SecYEG and auxiliary proteins SecDF-YajC and YidC.</text>
</comment>
<evidence type="ECO:0000256" key="15">
    <source>
        <dbReference type="ARBA" id="ARBA00034006"/>
    </source>
</evidence>
<dbReference type="FunFam" id="3.90.1440.10:FF:000001">
    <property type="entry name" value="Preprotein translocase subunit SecA"/>
    <property type="match status" value="1"/>
</dbReference>
<dbReference type="PROSITE" id="PS51194">
    <property type="entry name" value="HELICASE_CTER"/>
    <property type="match status" value="1"/>
</dbReference>
<evidence type="ECO:0000313" key="25">
    <source>
        <dbReference type="Proteomes" id="UP000271097"/>
    </source>
</evidence>
<keyword evidence="13 16" id="KW-0811">Translocation</keyword>
<feature type="domain" description="Helicase C-terminal" evidence="20">
    <location>
        <begin position="468"/>
        <end position="681"/>
    </location>
</feature>
<dbReference type="CDD" id="cd17928">
    <property type="entry name" value="DEXDc_SecA"/>
    <property type="match status" value="1"/>
</dbReference>
<evidence type="ECO:0000256" key="9">
    <source>
        <dbReference type="ARBA" id="ARBA00022833"/>
    </source>
</evidence>
<dbReference type="GO" id="GO:0065002">
    <property type="term" value="P:intracellular protein transmembrane transport"/>
    <property type="evidence" value="ECO:0007669"/>
    <property type="project" value="UniProtKB-UniRule"/>
</dbReference>
<dbReference type="GO" id="GO:0031522">
    <property type="term" value="C:cell envelope Sec protein transport complex"/>
    <property type="evidence" value="ECO:0007669"/>
    <property type="project" value="UniProtKB-ARBA"/>
</dbReference>
<evidence type="ECO:0000256" key="17">
    <source>
        <dbReference type="RuleBase" id="RU003874"/>
    </source>
</evidence>
<evidence type="ECO:0000256" key="18">
    <source>
        <dbReference type="SAM" id="MobiDB-lite"/>
    </source>
</evidence>
<dbReference type="InterPro" id="IPR001650">
    <property type="entry name" value="Helicase_C-like"/>
</dbReference>
<dbReference type="PANTHER" id="PTHR30612">
    <property type="entry name" value="SECA INNER MEMBRANE COMPONENT OF SEC PROTEIN SECRETION SYSTEM"/>
    <property type="match status" value="1"/>
</dbReference>
<sequence length="959" mass="108378">MCQHRGITPLSSPSFPGRMLVRMRPSGCTGDSRGRPPFLCVEDPVDMFAPLLKKLFGSKNEREVKRMLKTVQIVNAFEEQMVALSDEQLRAKTEEFKARIAKGETLDQLLPEAFAVAREAGKRVMGMRHFDVQLIGGMTLHEGQIAEMRTGEGKTLVGTLAVYLNALSGKGVHVVTVNDYLARRDANWMRPLYEFLGLTVGIVTPFQPPEEKRAAYAADITYGTNNEYGFDYLRDNMAFSMDDKFQRELNFAVIDEVDSILIDEARTPLIISGQAEDSSKLYTEINRLIPKLEQHIEEVEGEVTKPGHFTVDEKTRQVELNEAGHQFIEEMLTEVGLLAEGESLYSAHNLGLLTHVYAGLRAHKLFNRNVEYIVADGQVLLVDEHTGRTMPGRRLSEGLHQAIEAKENLNIQAESQTLASTTFQNYFRLYNKLSGMTGTADTEAFEFHQIYNLAVMVIPPNKPLARKDFNDLVYLTAEEKYAAIVTDIKACIAENRPVLVGTATIETSEHMSNLLKQEGIDHKVLNAKFHEKEAEIIAQAGRPGALTIATNMAGRGTDILLGGNWEVEVANLEDPTPEQIAQIKADWQKRHQQVIEAGGLHVIASERHESRRIDNQLRGRAGRQGDTGSSRFYLSLEDSLMRIFASDRVKNFMKALGMQSGEAIEHRMVTNAIEKAQRKVEGRNFDIRKQLLEFDDVANEQRKVIYHMRNTLLAAENIGETIADFREEVLNNLISQHIPPQSLPEQWNVAGLEAALNTDFAVKLPVQQWLDEDDNLHEDSLREKIMAQLLVAYNEKEDQASAEALRSFEKQILLRVLDDLWKDHLSTMDHLRHGIHLRGYAQKNPKQEYKRESFTLFQELLDSIKRDTIRVLSHVQVRREDPEEEEARLRQEAEELASRMQFEHAPAPGIDQPLPDEEGGEAPVAVASEPVRKDQKLGRNELCWCGSGKKFKHCHGQIN</sequence>
<feature type="region of interest" description="Disordered" evidence="18">
    <location>
        <begin position="906"/>
        <end position="931"/>
    </location>
</feature>
<dbReference type="PRINTS" id="PR00906">
    <property type="entry name" value="SECA"/>
</dbReference>
<comment type="subcellular location">
    <subcellularLocation>
        <location evidence="16">Cell membrane</location>
        <topology evidence="16">Peripheral membrane protein</topology>
        <orientation evidence="16">Cytoplasmic side</orientation>
    </subcellularLocation>
    <subcellularLocation>
        <location evidence="16">Cytoplasm</location>
    </subcellularLocation>
    <text evidence="16">Distribution is 50-50.</text>
</comment>
<dbReference type="Pfam" id="PF07516">
    <property type="entry name" value="SecA_SW"/>
    <property type="match status" value="1"/>
</dbReference>
<comment type="function">
    <text evidence="16">Part of the Sec protein translocase complex. Interacts with the SecYEG preprotein conducting channel. Has a central role in coupling the hydrolysis of ATP to the transfer of proteins into and across the cell membrane, serving both as a receptor for the preprotein-SecB complex and as an ATP-driven molecular motor driving the stepwise translocation of polypeptide chains across the membrane.</text>
</comment>
<dbReference type="PROSITE" id="PS51192">
    <property type="entry name" value="HELICASE_ATP_BIND_1"/>
    <property type="match status" value="1"/>
</dbReference>
<dbReference type="Gene3D" id="1.10.3060.10">
    <property type="entry name" value="Helical scaffold and wing domains of SecA"/>
    <property type="match status" value="1"/>
</dbReference>
<protein>
    <recommendedName>
        <fullName evidence="16 17">Protein translocase subunit SecA</fullName>
        <ecNumber evidence="16">7.4.2.8</ecNumber>
    </recommendedName>
</protein>
<evidence type="ECO:0000256" key="7">
    <source>
        <dbReference type="ARBA" id="ARBA00022723"/>
    </source>
</evidence>
<keyword evidence="12 16" id="KW-1278">Translocase</keyword>
<comment type="cofactor">
    <cofactor evidence="1">
        <name>Zn(2+)</name>
        <dbReference type="ChEBI" id="CHEBI:29105"/>
    </cofactor>
</comment>
<dbReference type="FunFam" id="3.40.50.300:FF:000113">
    <property type="entry name" value="Preprotein translocase subunit SecA"/>
    <property type="match status" value="1"/>
</dbReference>
<keyword evidence="14 16" id="KW-0472">Membrane</keyword>
<dbReference type="PATRIC" id="fig|251720.4.peg.6105"/>
<dbReference type="GO" id="GO:0005524">
    <property type="term" value="F:ATP binding"/>
    <property type="evidence" value="ECO:0007669"/>
    <property type="project" value="UniProtKB-UniRule"/>
</dbReference>
<evidence type="ECO:0000256" key="14">
    <source>
        <dbReference type="ARBA" id="ARBA00023136"/>
    </source>
</evidence>
<proteinExistence type="inferred from homology"/>
<keyword evidence="10 16" id="KW-0067">ATP-binding</keyword>
<dbReference type="FunFam" id="3.40.50.300:FF:000081">
    <property type="entry name" value="Preprotein translocase subunit SecA"/>
    <property type="match status" value="1"/>
</dbReference>
<dbReference type="SUPFAM" id="SSF81886">
    <property type="entry name" value="Helical scaffold and wing domains of SecA"/>
    <property type="match status" value="1"/>
</dbReference>
<feature type="binding site" evidence="16">
    <location>
        <position position="133"/>
    </location>
    <ligand>
        <name>ATP</name>
        <dbReference type="ChEBI" id="CHEBI:30616"/>
    </ligand>
</feature>
<dbReference type="InterPro" id="IPR011115">
    <property type="entry name" value="SecA_DEAD"/>
</dbReference>
<dbReference type="EC" id="7.4.2.8" evidence="16"/>